<comment type="caution">
    <text evidence="1">The sequence shown here is derived from an EMBL/GenBank/DDBJ whole genome shotgun (WGS) entry which is preliminary data.</text>
</comment>
<dbReference type="Proteomes" id="UP000295172">
    <property type="component" value="Unassembled WGS sequence"/>
</dbReference>
<dbReference type="AlphaFoldDB" id="A0A4R4XJ77"/>
<reference evidence="1 2" key="1">
    <citation type="submission" date="2019-02" db="EMBL/GenBank/DDBJ databases">
        <title>Draft genome sequences of novel Actinobacteria.</title>
        <authorList>
            <person name="Sahin N."/>
            <person name="Ay H."/>
            <person name="Saygin H."/>
        </authorList>
    </citation>
    <scope>NUCLEOTIDE SEQUENCE [LARGE SCALE GENOMIC DNA]</scope>
    <source>
        <strain evidence="1 2">16K104</strain>
    </source>
</reference>
<sequence>MGTGPESAPAPSVRAFRTTAVLARKLRCATGERLRTDGLTTQQATVFTAAAALGESFLAEADPADRRRA</sequence>
<protein>
    <recommendedName>
        <fullName evidence="3">MarR family transcriptional regulator</fullName>
    </recommendedName>
</protein>
<dbReference type="RefSeq" id="WP_132314846.1">
    <property type="nucleotide sequence ID" value="NZ_SMKR01000001.1"/>
</dbReference>
<keyword evidence="2" id="KW-1185">Reference proteome</keyword>
<evidence type="ECO:0000313" key="1">
    <source>
        <dbReference type="EMBL" id="TDD30749.1"/>
    </source>
</evidence>
<proteinExistence type="predicted"/>
<organism evidence="1 2">
    <name type="scientific">Kribbella turkmenica</name>
    <dbReference type="NCBI Taxonomy" id="2530375"/>
    <lineage>
        <taxon>Bacteria</taxon>
        <taxon>Bacillati</taxon>
        <taxon>Actinomycetota</taxon>
        <taxon>Actinomycetes</taxon>
        <taxon>Propionibacteriales</taxon>
        <taxon>Kribbellaceae</taxon>
        <taxon>Kribbella</taxon>
    </lineage>
</organism>
<evidence type="ECO:0000313" key="2">
    <source>
        <dbReference type="Proteomes" id="UP000295172"/>
    </source>
</evidence>
<accession>A0A4R4XJ77</accession>
<dbReference type="EMBL" id="SMKR01000001">
    <property type="protein sequence ID" value="TDD30749.1"/>
    <property type="molecule type" value="Genomic_DNA"/>
</dbReference>
<evidence type="ECO:0008006" key="3">
    <source>
        <dbReference type="Google" id="ProtNLM"/>
    </source>
</evidence>
<gene>
    <name evidence="1" type="ORF">E1218_00075</name>
</gene>
<dbReference type="OrthoDB" id="122135at2"/>
<name>A0A4R4XJ77_9ACTN</name>